<evidence type="ECO:0000256" key="2">
    <source>
        <dbReference type="ARBA" id="ARBA00023125"/>
    </source>
</evidence>
<dbReference type="RefSeq" id="WP_025402692.1">
    <property type="nucleotide sequence ID" value="NZ_CBCRUA010000008.1"/>
</dbReference>
<dbReference type="AlphaFoldDB" id="A0A418Q835"/>
<dbReference type="InterPro" id="IPR019887">
    <property type="entry name" value="Tscrpt_reg_AsnC/Lrp_C"/>
</dbReference>
<keyword evidence="1" id="KW-0805">Transcription regulation</keyword>
<evidence type="ECO:0000256" key="1">
    <source>
        <dbReference type="ARBA" id="ARBA00023015"/>
    </source>
</evidence>
<evidence type="ECO:0000259" key="4">
    <source>
        <dbReference type="PROSITE" id="PS50956"/>
    </source>
</evidence>
<proteinExistence type="predicted"/>
<keyword evidence="6" id="KW-1185">Reference proteome</keyword>
<keyword evidence="2" id="KW-0238">DNA-binding</keyword>
<dbReference type="InterPro" id="IPR036390">
    <property type="entry name" value="WH_DNA-bd_sf"/>
</dbReference>
<dbReference type="PRINTS" id="PR00033">
    <property type="entry name" value="HTHASNC"/>
</dbReference>
<dbReference type="GO" id="GO:0043200">
    <property type="term" value="P:response to amino acid"/>
    <property type="evidence" value="ECO:0007669"/>
    <property type="project" value="TreeGrafter"/>
</dbReference>
<dbReference type="SMART" id="SM00344">
    <property type="entry name" value="HTH_ASNC"/>
    <property type="match status" value="1"/>
</dbReference>
<dbReference type="GO" id="GO:0043565">
    <property type="term" value="F:sequence-specific DNA binding"/>
    <property type="evidence" value="ECO:0007669"/>
    <property type="project" value="InterPro"/>
</dbReference>
<dbReference type="SUPFAM" id="SSF54909">
    <property type="entry name" value="Dimeric alpha+beta barrel"/>
    <property type="match status" value="1"/>
</dbReference>
<dbReference type="InterPro" id="IPR019888">
    <property type="entry name" value="Tscrpt_reg_AsnC-like"/>
</dbReference>
<dbReference type="PANTHER" id="PTHR30154">
    <property type="entry name" value="LEUCINE-RESPONSIVE REGULATORY PROTEIN"/>
    <property type="match status" value="1"/>
</dbReference>
<dbReference type="Proteomes" id="UP000285278">
    <property type="component" value="Unassembled WGS sequence"/>
</dbReference>
<dbReference type="Pfam" id="PF13412">
    <property type="entry name" value="HTH_24"/>
    <property type="match status" value="1"/>
</dbReference>
<evidence type="ECO:0000256" key="3">
    <source>
        <dbReference type="ARBA" id="ARBA00023163"/>
    </source>
</evidence>
<organism evidence="5 6">
    <name type="scientific">Corynebacterium falsenii</name>
    <dbReference type="NCBI Taxonomy" id="108486"/>
    <lineage>
        <taxon>Bacteria</taxon>
        <taxon>Bacillati</taxon>
        <taxon>Actinomycetota</taxon>
        <taxon>Actinomycetes</taxon>
        <taxon>Mycobacteriales</taxon>
        <taxon>Corynebacteriaceae</taxon>
        <taxon>Corynebacterium</taxon>
    </lineage>
</organism>
<sequence length="153" mass="17273">MKPLDTLDVQLLQLVMSEPKAGVREYSRRLGIARATAQSRLDKMVEAGVIRSFAPHIDLAKVGFPLSAYIHLTLRQVDFDKVIARVGTIPYVTQADSMAGAEDLTCRVVARDHEHLETISLGLMRIEGVERIRTDIVLRHRIPHRLSQLIREL</sequence>
<feature type="domain" description="HTH asnC-type" evidence="4">
    <location>
        <begin position="4"/>
        <end position="65"/>
    </location>
</feature>
<dbReference type="InterPro" id="IPR000485">
    <property type="entry name" value="AsnC-type_HTH_dom"/>
</dbReference>
<dbReference type="Pfam" id="PF01037">
    <property type="entry name" value="AsnC_trans_reg"/>
    <property type="match status" value="1"/>
</dbReference>
<evidence type="ECO:0000313" key="5">
    <source>
        <dbReference type="EMBL" id="RIX35646.1"/>
    </source>
</evidence>
<dbReference type="GO" id="GO:0005829">
    <property type="term" value="C:cytosol"/>
    <property type="evidence" value="ECO:0007669"/>
    <property type="project" value="TreeGrafter"/>
</dbReference>
<dbReference type="Gene3D" id="3.30.70.920">
    <property type="match status" value="1"/>
</dbReference>
<dbReference type="OrthoDB" id="9809462at2"/>
<keyword evidence="3" id="KW-0804">Transcription</keyword>
<accession>A0A418Q835</accession>
<dbReference type="Gene3D" id="1.10.10.10">
    <property type="entry name" value="Winged helix-like DNA-binding domain superfamily/Winged helix DNA-binding domain"/>
    <property type="match status" value="1"/>
</dbReference>
<dbReference type="STRING" id="1451189.CFAL_05475"/>
<name>A0A418Q835_9CORY</name>
<evidence type="ECO:0000313" key="6">
    <source>
        <dbReference type="Proteomes" id="UP000285278"/>
    </source>
</evidence>
<dbReference type="SUPFAM" id="SSF46785">
    <property type="entry name" value="Winged helix' DNA-binding domain"/>
    <property type="match status" value="1"/>
</dbReference>
<dbReference type="PROSITE" id="PS50956">
    <property type="entry name" value="HTH_ASNC_2"/>
    <property type="match status" value="1"/>
</dbReference>
<protein>
    <submittedName>
        <fullName evidence="5">Lrp/AsnC family transcriptional regulator</fullName>
    </submittedName>
</protein>
<dbReference type="InterPro" id="IPR011008">
    <property type="entry name" value="Dimeric_a/b-barrel"/>
</dbReference>
<dbReference type="EMBL" id="QXJK01000003">
    <property type="protein sequence ID" value="RIX35646.1"/>
    <property type="molecule type" value="Genomic_DNA"/>
</dbReference>
<gene>
    <name evidence="5" type="ORF">D3M95_03825</name>
</gene>
<reference evidence="5 6" key="1">
    <citation type="submission" date="2018-09" db="EMBL/GenBank/DDBJ databases">
        <title>Optimization and identification of Corynebacterium falsenii FN1-14 from fish paste.</title>
        <authorList>
            <person name="Daroonpunt R."/>
            <person name="Tanasupawat S."/>
        </authorList>
    </citation>
    <scope>NUCLEOTIDE SEQUENCE [LARGE SCALE GENOMIC DNA]</scope>
    <source>
        <strain evidence="5 6">FN1-14</strain>
    </source>
</reference>
<comment type="caution">
    <text evidence="5">The sequence shown here is derived from an EMBL/GenBank/DDBJ whole genome shotgun (WGS) entry which is preliminary data.</text>
</comment>
<dbReference type="InterPro" id="IPR036388">
    <property type="entry name" value="WH-like_DNA-bd_sf"/>
</dbReference>
<dbReference type="PANTHER" id="PTHR30154:SF34">
    <property type="entry name" value="TRANSCRIPTIONAL REGULATOR AZLB"/>
    <property type="match status" value="1"/>
</dbReference>